<dbReference type="Proteomes" id="UP001151760">
    <property type="component" value="Unassembled WGS sequence"/>
</dbReference>
<accession>A0ABQ5DHV9</accession>
<reference evidence="9" key="1">
    <citation type="journal article" date="2022" name="Int. J. Mol. Sci.">
        <title>Draft Genome of Tanacetum Coccineum: Genomic Comparison of Closely Related Tanacetum-Family Plants.</title>
        <authorList>
            <person name="Yamashiro T."/>
            <person name="Shiraishi A."/>
            <person name="Nakayama K."/>
            <person name="Satake H."/>
        </authorList>
    </citation>
    <scope>NUCLEOTIDE SEQUENCE</scope>
</reference>
<evidence type="ECO:0000256" key="4">
    <source>
        <dbReference type="ARBA" id="ARBA00022759"/>
    </source>
</evidence>
<keyword evidence="2" id="KW-0548">Nucleotidyltransferase</keyword>
<comment type="caution">
    <text evidence="9">The sequence shown here is derived from an EMBL/GenBank/DDBJ whole genome shotgun (WGS) entry which is preliminary data.</text>
</comment>
<dbReference type="InterPro" id="IPR041373">
    <property type="entry name" value="RT_RNaseH"/>
</dbReference>
<proteinExistence type="predicted"/>
<evidence type="ECO:0000259" key="8">
    <source>
        <dbReference type="Pfam" id="PF17917"/>
    </source>
</evidence>
<dbReference type="CDD" id="cd09279">
    <property type="entry name" value="RNase_HI_like"/>
    <property type="match status" value="1"/>
</dbReference>
<protein>
    <submittedName>
        <fullName evidence="9">Reverse transcriptase domain-containing protein</fullName>
    </submittedName>
</protein>
<dbReference type="GO" id="GO:0003964">
    <property type="term" value="F:RNA-directed DNA polymerase activity"/>
    <property type="evidence" value="ECO:0007669"/>
    <property type="project" value="UniProtKB-KW"/>
</dbReference>
<gene>
    <name evidence="9" type="ORF">Tco_0938377</name>
</gene>
<evidence type="ECO:0000313" key="10">
    <source>
        <dbReference type="Proteomes" id="UP001151760"/>
    </source>
</evidence>
<evidence type="ECO:0000256" key="3">
    <source>
        <dbReference type="ARBA" id="ARBA00022722"/>
    </source>
</evidence>
<keyword evidence="4" id="KW-0255">Endonuclease</keyword>
<keyword evidence="3" id="KW-0540">Nuclease</keyword>
<evidence type="ECO:0000256" key="1">
    <source>
        <dbReference type="ARBA" id="ARBA00022679"/>
    </source>
</evidence>
<dbReference type="InterPro" id="IPR012337">
    <property type="entry name" value="RNaseH-like_sf"/>
</dbReference>
<reference evidence="9" key="2">
    <citation type="submission" date="2022-01" db="EMBL/GenBank/DDBJ databases">
        <authorList>
            <person name="Yamashiro T."/>
            <person name="Shiraishi A."/>
            <person name="Satake H."/>
            <person name="Nakayama K."/>
        </authorList>
    </citation>
    <scope>NUCLEOTIDE SEQUENCE</scope>
</reference>
<dbReference type="PANTHER" id="PTHR48475:SF2">
    <property type="entry name" value="RIBONUCLEASE H"/>
    <property type="match status" value="1"/>
</dbReference>
<evidence type="ECO:0000256" key="2">
    <source>
        <dbReference type="ARBA" id="ARBA00022695"/>
    </source>
</evidence>
<dbReference type="Pfam" id="PF00075">
    <property type="entry name" value="RNase_H"/>
    <property type="match status" value="1"/>
</dbReference>
<keyword evidence="1" id="KW-0808">Transferase</keyword>
<evidence type="ECO:0000256" key="6">
    <source>
        <dbReference type="ARBA" id="ARBA00022918"/>
    </source>
</evidence>
<organism evidence="9 10">
    <name type="scientific">Tanacetum coccineum</name>
    <dbReference type="NCBI Taxonomy" id="301880"/>
    <lineage>
        <taxon>Eukaryota</taxon>
        <taxon>Viridiplantae</taxon>
        <taxon>Streptophyta</taxon>
        <taxon>Embryophyta</taxon>
        <taxon>Tracheophyta</taxon>
        <taxon>Spermatophyta</taxon>
        <taxon>Magnoliopsida</taxon>
        <taxon>eudicotyledons</taxon>
        <taxon>Gunneridae</taxon>
        <taxon>Pentapetalae</taxon>
        <taxon>asterids</taxon>
        <taxon>campanulids</taxon>
        <taxon>Asterales</taxon>
        <taxon>Asteraceae</taxon>
        <taxon>Asteroideae</taxon>
        <taxon>Anthemideae</taxon>
        <taxon>Anthemidinae</taxon>
        <taxon>Tanacetum</taxon>
    </lineage>
</organism>
<keyword evidence="6 9" id="KW-0695">RNA-directed DNA polymerase</keyword>
<dbReference type="Gene3D" id="3.30.420.10">
    <property type="entry name" value="Ribonuclease H-like superfamily/Ribonuclease H"/>
    <property type="match status" value="1"/>
</dbReference>
<dbReference type="PANTHER" id="PTHR48475">
    <property type="entry name" value="RIBONUCLEASE H"/>
    <property type="match status" value="1"/>
</dbReference>
<keyword evidence="5" id="KW-0378">Hydrolase</keyword>
<dbReference type="Pfam" id="PF17917">
    <property type="entry name" value="RT_RNaseH"/>
    <property type="match status" value="1"/>
</dbReference>
<feature type="domain" description="RNase H type-1" evidence="7">
    <location>
        <begin position="123"/>
        <end position="206"/>
    </location>
</feature>
<sequence length="349" mass="39230">MEKLALALVHAARRLRMYFQGHAIKVITDKPINQILNNREATGRLAKWRIELEAYGIKYALRSAIKGQVLADFLADTMAEDNPAQVKTKEPNKILVEGESMEEQEVMETKAPKNLRTEEDIWKLYTDGASNKHGSGAGLILIDTEAAEYPHALRLNFANSNNDTEYEALLAGLRIATKMKVEKMHAFVDSKLVASQISHIPREENRKADALSKLAAAQCEGLTKGVLIEELNERSMDTAKVNAIIEEATRTWMTPIQEYIEKKILPKYATKARTIREKAHNYTIEEGEVIPGTIAPMCSMHRDANNEISSCDSCQVYDTILKLPKYDMISVTSAWPFRKWGMDIVGPLP</sequence>
<dbReference type="InterPro" id="IPR002156">
    <property type="entry name" value="RNaseH_domain"/>
</dbReference>
<feature type="domain" description="Reverse transcriptase RNase H-like" evidence="8">
    <location>
        <begin position="2"/>
        <end position="55"/>
    </location>
</feature>
<dbReference type="InterPro" id="IPR036397">
    <property type="entry name" value="RNaseH_sf"/>
</dbReference>
<evidence type="ECO:0000313" key="9">
    <source>
        <dbReference type="EMBL" id="GJT38512.1"/>
    </source>
</evidence>
<dbReference type="EMBL" id="BQNB010015309">
    <property type="protein sequence ID" value="GJT38512.1"/>
    <property type="molecule type" value="Genomic_DNA"/>
</dbReference>
<dbReference type="SUPFAM" id="SSF53098">
    <property type="entry name" value="Ribonuclease H-like"/>
    <property type="match status" value="1"/>
</dbReference>
<evidence type="ECO:0000259" key="7">
    <source>
        <dbReference type="Pfam" id="PF00075"/>
    </source>
</evidence>
<name>A0ABQ5DHV9_9ASTR</name>
<evidence type="ECO:0000256" key="5">
    <source>
        <dbReference type="ARBA" id="ARBA00022801"/>
    </source>
</evidence>
<keyword evidence="10" id="KW-1185">Reference proteome</keyword>